<keyword evidence="4 6" id="KW-1133">Transmembrane helix</keyword>
<keyword evidence="8" id="KW-1185">Reference proteome</keyword>
<dbReference type="EMBL" id="JAFBBU010000001">
    <property type="protein sequence ID" value="MBM7470667.1"/>
    <property type="molecule type" value="Genomic_DNA"/>
</dbReference>
<dbReference type="InterPro" id="IPR001851">
    <property type="entry name" value="ABC_transp_permease"/>
</dbReference>
<evidence type="ECO:0000256" key="1">
    <source>
        <dbReference type="ARBA" id="ARBA00004651"/>
    </source>
</evidence>
<feature type="transmembrane region" description="Helical" evidence="6">
    <location>
        <begin position="108"/>
        <end position="133"/>
    </location>
</feature>
<evidence type="ECO:0000256" key="3">
    <source>
        <dbReference type="ARBA" id="ARBA00022692"/>
    </source>
</evidence>
<name>A0ABS2L0T2_9MICO</name>
<organism evidence="7 8">
    <name type="scientific">Subtercola frigoramans</name>
    <dbReference type="NCBI Taxonomy" id="120298"/>
    <lineage>
        <taxon>Bacteria</taxon>
        <taxon>Bacillati</taxon>
        <taxon>Actinomycetota</taxon>
        <taxon>Actinomycetes</taxon>
        <taxon>Micrococcales</taxon>
        <taxon>Microbacteriaceae</taxon>
        <taxon>Subtercola</taxon>
    </lineage>
</organism>
<keyword evidence="2" id="KW-1003">Cell membrane</keyword>
<dbReference type="Pfam" id="PF02653">
    <property type="entry name" value="BPD_transp_2"/>
    <property type="match status" value="1"/>
</dbReference>
<dbReference type="Proteomes" id="UP000776164">
    <property type="component" value="Unassembled WGS sequence"/>
</dbReference>
<evidence type="ECO:0000256" key="4">
    <source>
        <dbReference type="ARBA" id="ARBA00022989"/>
    </source>
</evidence>
<feature type="transmembrane region" description="Helical" evidence="6">
    <location>
        <begin position="235"/>
        <end position="255"/>
    </location>
</feature>
<dbReference type="RefSeq" id="WP_205106386.1">
    <property type="nucleotide sequence ID" value="NZ_BAAAHT010000018.1"/>
</dbReference>
<evidence type="ECO:0000313" key="8">
    <source>
        <dbReference type="Proteomes" id="UP000776164"/>
    </source>
</evidence>
<dbReference type="PANTHER" id="PTHR32196:SF63">
    <property type="entry name" value="INNER MEMBRANE ABC TRANSPORTER PERMEASE PROTEIN YJFF"/>
    <property type="match status" value="1"/>
</dbReference>
<keyword evidence="7" id="KW-0762">Sugar transport</keyword>
<keyword evidence="3 6" id="KW-0812">Transmembrane</keyword>
<comment type="caution">
    <text evidence="7">The sequence shown here is derived from an EMBL/GenBank/DDBJ whole genome shotgun (WGS) entry which is preliminary data.</text>
</comment>
<feature type="transmembrane region" description="Helical" evidence="6">
    <location>
        <begin position="68"/>
        <end position="96"/>
    </location>
</feature>
<keyword evidence="7" id="KW-0813">Transport</keyword>
<sequence>MTAAPVIDTVPPRARFQRRVPRWKLRLSAWLPVLTTSVILLSMFIAGQTIFGNFFTSRLISSLFLDNAYLIVLAVGMTYVILTGGIDLSVGAVVAFSGIFGAELLQTGWPAIIVIPAIVLSGSVIGALVGVLVQIFEIQAFIASLAAMFLARGLAYVVSLQSIPITDPAVIWLERTRFQIGGGWFVTPTVIIALVTVLVSVWILQYTRFGRSVYAIGGNEQSARLMGLQVAKTRIAVYIISGTCAGIAGLIFAAYTGSGYSLTGIGMELDAIAAVVIGGTILTGGSGYIIGSLFGVMVYGLIEISITYIGVDSWWTKIVVGGLLLVFVVLQRVLVARPKR</sequence>
<dbReference type="PANTHER" id="PTHR32196">
    <property type="entry name" value="ABC TRANSPORTER PERMEASE PROTEIN YPHD-RELATED-RELATED"/>
    <property type="match status" value="1"/>
</dbReference>
<evidence type="ECO:0000256" key="6">
    <source>
        <dbReference type="SAM" id="Phobius"/>
    </source>
</evidence>
<dbReference type="CDD" id="cd06579">
    <property type="entry name" value="TM_PBP1_transp_AraH_like"/>
    <property type="match status" value="1"/>
</dbReference>
<evidence type="ECO:0000256" key="2">
    <source>
        <dbReference type="ARBA" id="ARBA00022475"/>
    </source>
</evidence>
<evidence type="ECO:0000256" key="5">
    <source>
        <dbReference type="ARBA" id="ARBA00023136"/>
    </source>
</evidence>
<feature type="transmembrane region" description="Helical" evidence="6">
    <location>
        <begin position="314"/>
        <end position="335"/>
    </location>
</feature>
<evidence type="ECO:0000313" key="7">
    <source>
        <dbReference type="EMBL" id="MBM7470667.1"/>
    </source>
</evidence>
<feature type="transmembrane region" description="Helical" evidence="6">
    <location>
        <begin position="183"/>
        <end position="204"/>
    </location>
</feature>
<feature type="transmembrane region" description="Helical" evidence="6">
    <location>
        <begin position="140"/>
        <end position="163"/>
    </location>
</feature>
<accession>A0ABS2L0T2</accession>
<proteinExistence type="predicted"/>
<comment type="subcellular location">
    <subcellularLocation>
        <location evidence="1">Cell membrane</location>
        <topology evidence="1">Multi-pass membrane protein</topology>
    </subcellularLocation>
</comment>
<feature type="transmembrane region" description="Helical" evidence="6">
    <location>
        <begin position="29"/>
        <end position="56"/>
    </location>
</feature>
<keyword evidence="5 6" id="KW-0472">Membrane</keyword>
<reference evidence="7 8" key="1">
    <citation type="submission" date="2021-01" db="EMBL/GenBank/DDBJ databases">
        <title>Sequencing the genomes of 1000 actinobacteria strains.</title>
        <authorList>
            <person name="Klenk H.-P."/>
        </authorList>
    </citation>
    <scope>NUCLEOTIDE SEQUENCE [LARGE SCALE GENOMIC DNA]</scope>
    <source>
        <strain evidence="7 8">DSM 13057</strain>
    </source>
</reference>
<protein>
    <submittedName>
        <fullName evidence="7">Simple sugar transport system permease protein</fullName>
    </submittedName>
</protein>
<gene>
    <name evidence="7" type="ORF">JOE66_000301</name>
</gene>